<keyword evidence="5" id="KW-0813">Transport</keyword>
<proteinExistence type="inferred from homology"/>
<protein>
    <recommendedName>
        <fullName evidence="4">Nicotinamide riboside transporter PnuC</fullName>
    </recommendedName>
</protein>
<dbReference type="RefSeq" id="WP_353546677.1">
    <property type="nucleotide sequence ID" value="NZ_JAGKSB010000005.1"/>
</dbReference>
<evidence type="ECO:0000256" key="5">
    <source>
        <dbReference type="ARBA" id="ARBA00022448"/>
    </source>
</evidence>
<gene>
    <name evidence="11" type="ORF">J5U18_06400</name>
</gene>
<evidence type="ECO:0000256" key="6">
    <source>
        <dbReference type="ARBA" id="ARBA00022475"/>
    </source>
</evidence>
<accession>A0A8T4H804</accession>
<dbReference type="PANTHER" id="PTHR36122">
    <property type="entry name" value="NICOTINAMIDE RIBOSIDE TRANSPORTER PNUC"/>
    <property type="match status" value="1"/>
</dbReference>
<evidence type="ECO:0000256" key="10">
    <source>
        <dbReference type="SAM" id="Phobius"/>
    </source>
</evidence>
<keyword evidence="7 10" id="KW-0812">Transmembrane</keyword>
<comment type="caution">
    <text evidence="11">The sequence shown here is derived from an EMBL/GenBank/DDBJ whole genome shotgun (WGS) entry which is preliminary data.</text>
</comment>
<dbReference type="PANTHER" id="PTHR36122:SF2">
    <property type="entry name" value="NICOTINAMIDE RIBOSIDE TRANSPORTER PNUC"/>
    <property type="match status" value="1"/>
</dbReference>
<feature type="transmembrane region" description="Helical" evidence="10">
    <location>
        <begin position="166"/>
        <end position="183"/>
    </location>
</feature>
<dbReference type="InterPro" id="IPR006419">
    <property type="entry name" value="NMN_transpt_PnuC"/>
</dbReference>
<evidence type="ECO:0000256" key="7">
    <source>
        <dbReference type="ARBA" id="ARBA00022692"/>
    </source>
</evidence>
<evidence type="ECO:0000256" key="2">
    <source>
        <dbReference type="ARBA" id="ARBA00004651"/>
    </source>
</evidence>
<dbReference type="EMBL" id="JAGKSB010000005">
    <property type="protein sequence ID" value="MBP3943192.1"/>
    <property type="molecule type" value="Genomic_DNA"/>
</dbReference>
<evidence type="ECO:0000256" key="3">
    <source>
        <dbReference type="ARBA" id="ARBA00006669"/>
    </source>
</evidence>
<keyword evidence="12" id="KW-1185">Reference proteome</keyword>
<comment type="function">
    <text evidence="1">Required for nicotinamide riboside transport across the inner membrane.</text>
</comment>
<comment type="similarity">
    <text evidence="3">Belongs to the nicotinamide ribonucleoside (NR) uptake permease (TC 4.B.1) family.</text>
</comment>
<dbReference type="GO" id="GO:0005886">
    <property type="term" value="C:plasma membrane"/>
    <property type="evidence" value="ECO:0007669"/>
    <property type="project" value="UniProtKB-SubCell"/>
</dbReference>
<dbReference type="Pfam" id="PF04973">
    <property type="entry name" value="NMN_transporter"/>
    <property type="match status" value="1"/>
</dbReference>
<dbReference type="Proteomes" id="UP000679691">
    <property type="component" value="Unassembled WGS sequence"/>
</dbReference>
<sequence length="197" mass="23058">MLTQLLQISALEWFATITGFLCVYLAAKQNSWNWPLSILSVSSYIIIFYDIKLYGDMVLQLYFLGTAAYGWYYWQQHPKDDQNAISSLSRKQWILALASILIATLLIGSFLAHFTDSDVPYIDGFCTSCSFIAQFLMTRKIIENWLIWVFVDLCYIPLYVHKELYLTAFLYLAFTIIAWKGYIDWRKSYRKRAAINL</sequence>
<keyword evidence="9 10" id="KW-0472">Membrane</keyword>
<evidence type="ECO:0000256" key="9">
    <source>
        <dbReference type="ARBA" id="ARBA00023136"/>
    </source>
</evidence>
<evidence type="ECO:0000313" key="11">
    <source>
        <dbReference type="EMBL" id="MBP3943192.1"/>
    </source>
</evidence>
<dbReference type="NCBIfam" id="TIGR01528">
    <property type="entry name" value="NMN_trans_PnuC"/>
    <property type="match status" value="1"/>
</dbReference>
<name>A0A8T4H804_9SPHI</name>
<organism evidence="11 12">
    <name type="scientific">Rhinopithecimicrobium faecis</name>
    <dbReference type="NCBI Taxonomy" id="2820698"/>
    <lineage>
        <taxon>Bacteria</taxon>
        <taxon>Pseudomonadati</taxon>
        <taxon>Bacteroidota</taxon>
        <taxon>Sphingobacteriia</taxon>
        <taxon>Sphingobacteriales</taxon>
        <taxon>Sphingobacteriaceae</taxon>
        <taxon>Rhinopithecimicrobium</taxon>
    </lineage>
</organism>
<dbReference type="GO" id="GO:0034257">
    <property type="term" value="F:nicotinamide riboside transmembrane transporter activity"/>
    <property type="evidence" value="ECO:0007669"/>
    <property type="project" value="InterPro"/>
</dbReference>
<evidence type="ECO:0000256" key="8">
    <source>
        <dbReference type="ARBA" id="ARBA00022989"/>
    </source>
</evidence>
<keyword evidence="6" id="KW-1003">Cell membrane</keyword>
<evidence type="ECO:0000256" key="4">
    <source>
        <dbReference type="ARBA" id="ARBA00017522"/>
    </source>
</evidence>
<comment type="subcellular location">
    <subcellularLocation>
        <location evidence="2">Cell membrane</location>
        <topology evidence="2">Multi-pass membrane protein</topology>
    </subcellularLocation>
</comment>
<feature type="transmembrane region" description="Helical" evidence="10">
    <location>
        <begin position="34"/>
        <end position="51"/>
    </location>
</feature>
<feature type="transmembrane region" description="Helical" evidence="10">
    <location>
        <begin position="94"/>
        <end position="114"/>
    </location>
</feature>
<feature type="transmembrane region" description="Helical" evidence="10">
    <location>
        <begin position="6"/>
        <end position="27"/>
    </location>
</feature>
<evidence type="ECO:0000256" key="1">
    <source>
        <dbReference type="ARBA" id="ARBA00002672"/>
    </source>
</evidence>
<keyword evidence="8 10" id="KW-1133">Transmembrane helix</keyword>
<feature type="transmembrane region" description="Helical" evidence="10">
    <location>
        <begin position="57"/>
        <end position="74"/>
    </location>
</feature>
<reference evidence="11" key="1">
    <citation type="submission" date="2021-03" db="EMBL/GenBank/DDBJ databases">
        <authorList>
            <person name="Lu T."/>
            <person name="Wang Q."/>
            <person name="Han X."/>
        </authorList>
    </citation>
    <scope>NUCLEOTIDE SEQUENCE</scope>
    <source>
        <strain evidence="11">WQ 2009</strain>
    </source>
</reference>
<dbReference type="AlphaFoldDB" id="A0A8T4H804"/>
<evidence type="ECO:0000313" key="12">
    <source>
        <dbReference type="Proteomes" id="UP000679691"/>
    </source>
</evidence>